<dbReference type="EMBL" id="CP036287">
    <property type="protein sequence ID" value="QDU69721.1"/>
    <property type="molecule type" value="Genomic_DNA"/>
</dbReference>
<sequence length="266" mass="28283">MAFTGSSQSPSQGPRRCELCGATSSSSTTPLADGAAQLRAAQQQLERARALEGRSRLLGRLRAVDALHAVGELHQGDSASAAAAAAAAAGELRALGLLDEAAVEIARALDAVAVGPSAARWRLELADLQRRRGEVRSAAATYAACAQDRELDEGDRDHARLWSARMSLALGRGEEAERVLVALAHDARDPVYSVRAFDELVLADVAAGDLGRAAGWIDACHHHHQAVAARDTPSGDRVRRALMRMRGVVELRCAAFDARLRDSDDR</sequence>
<keyword evidence="3" id="KW-1185">Reference proteome</keyword>
<feature type="compositionally biased region" description="Polar residues" evidence="1">
    <location>
        <begin position="1"/>
        <end position="12"/>
    </location>
</feature>
<name>A0A518BRX4_9BACT</name>
<protein>
    <recommendedName>
        <fullName evidence="4">Tetratricopeptide repeat protein</fullName>
    </recommendedName>
</protein>
<evidence type="ECO:0000313" key="3">
    <source>
        <dbReference type="Proteomes" id="UP000316921"/>
    </source>
</evidence>
<feature type="region of interest" description="Disordered" evidence="1">
    <location>
        <begin position="1"/>
        <end position="25"/>
    </location>
</feature>
<evidence type="ECO:0000256" key="1">
    <source>
        <dbReference type="SAM" id="MobiDB-lite"/>
    </source>
</evidence>
<reference evidence="2 3" key="1">
    <citation type="submission" date="2019-02" db="EMBL/GenBank/DDBJ databases">
        <title>Deep-cultivation of Planctomycetes and their phenomic and genomic characterization uncovers novel biology.</title>
        <authorList>
            <person name="Wiegand S."/>
            <person name="Jogler M."/>
            <person name="Boedeker C."/>
            <person name="Pinto D."/>
            <person name="Vollmers J."/>
            <person name="Rivas-Marin E."/>
            <person name="Kohn T."/>
            <person name="Peeters S.H."/>
            <person name="Heuer A."/>
            <person name="Rast P."/>
            <person name="Oberbeckmann S."/>
            <person name="Bunk B."/>
            <person name="Jeske O."/>
            <person name="Meyerdierks A."/>
            <person name="Storesund J.E."/>
            <person name="Kallscheuer N."/>
            <person name="Luecker S."/>
            <person name="Lage O.M."/>
            <person name="Pohl T."/>
            <person name="Merkel B.J."/>
            <person name="Hornburger P."/>
            <person name="Mueller R.-W."/>
            <person name="Bruemmer F."/>
            <person name="Labrenz M."/>
            <person name="Spormann A.M."/>
            <person name="Op den Camp H."/>
            <person name="Overmann J."/>
            <person name="Amann R."/>
            <person name="Jetten M.S.M."/>
            <person name="Mascher T."/>
            <person name="Medema M.H."/>
            <person name="Devos D.P."/>
            <person name="Kaster A.-K."/>
            <person name="Ovreas L."/>
            <person name="Rohde M."/>
            <person name="Galperin M.Y."/>
            <person name="Jogler C."/>
        </authorList>
    </citation>
    <scope>NUCLEOTIDE SEQUENCE [LARGE SCALE GENOMIC DNA]</scope>
    <source>
        <strain evidence="2 3">Pla133</strain>
    </source>
</reference>
<evidence type="ECO:0008006" key="4">
    <source>
        <dbReference type="Google" id="ProtNLM"/>
    </source>
</evidence>
<accession>A0A518BRX4</accession>
<dbReference type="KEGG" id="pbap:Pla133_48430"/>
<gene>
    <name evidence="2" type="ORF">Pla133_48430</name>
</gene>
<evidence type="ECO:0000313" key="2">
    <source>
        <dbReference type="EMBL" id="QDU69721.1"/>
    </source>
</evidence>
<proteinExistence type="predicted"/>
<dbReference type="AlphaFoldDB" id="A0A518BRX4"/>
<dbReference type="Proteomes" id="UP000316921">
    <property type="component" value="Chromosome"/>
</dbReference>
<organism evidence="2 3">
    <name type="scientific">Engelhardtia mirabilis</name>
    <dbReference type="NCBI Taxonomy" id="2528011"/>
    <lineage>
        <taxon>Bacteria</taxon>
        <taxon>Pseudomonadati</taxon>
        <taxon>Planctomycetota</taxon>
        <taxon>Planctomycetia</taxon>
        <taxon>Planctomycetia incertae sedis</taxon>
        <taxon>Engelhardtia</taxon>
    </lineage>
</organism>